<organism evidence="2 3">
    <name type="scientific">Flavobacterium ginsengiterrae</name>
    <dbReference type="NCBI Taxonomy" id="871695"/>
    <lineage>
        <taxon>Bacteria</taxon>
        <taxon>Pseudomonadati</taxon>
        <taxon>Bacteroidota</taxon>
        <taxon>Flavobacteriia</taxon>
        <taxon>Flavobacteriales</taxon>
        <taxon>Flavobacteriaceae</taxon>
        <taxon>Flavobacterium</taxon>
    </lineage>
</organism>
<evidence type="ECO:0000313" key="3">
    <source>
        <dbReference type="Proteomes" id="UP001500748"/>
    </source>
</evidence>
<feature type="chain" id="PRO_5045949311" evidence="1">
    <location>
        <begin position="22"/>
        <end position="187"/>
    </location>
</feature>
<feature type="signal peptide" evidence="1">
    <location>
        <begin position="1"/>
        <end position="21"/>
    </location>
</feature>
<evidence type="ECO:0000313" key="2">
    <source>
        <dbReference type="EMBL" id="GAA3771311.1"/>
    </source>
</evidence>
<comment type="caution">
    <text evidence="2">The sequence shown here is derived from an EMBL/GenBank/DDBJ whole genome shotgun (WGS) entry which is preliminary data.</text>
</comment>
<dbReference type="EMBL" id="BAABDU010000004">
    <property type="protein sequence ID" value="GAA3771311.1"/>
    <property type="molecule type" value="Genomic_DNA"/>
</dbReference>
<dbReference type="RefSeq" id="WP_345145105.1">
    <property type="nucleotide sequence ID" value="NZ_BAABDU010000004.1"/>
</dbReference>
<accession>A0ABP7GPZ6</accession>
<keyword evidence="3" id="KW-1185">Reference proteome</keyword>
<proteinExistence type="predicted"/>
<name>A0ABP7GPZ6_9FLAO</name>
<sequence length="187" mass="21991">MKSFFFLFTGLFLCISSFAQSAGNYQKYADKIKQFSKPCRILHNNIDAEGNGDIEFTNAQKQILRFRVQNKKPQTASCNITFEIYYYKNNFLTKIESIDRNGNLIGCNLRLRGEAVTEYIIEKPDVYLQKKKLIDEAEGNIEMKDDSREKIIRVQFFDANNQRIAELVPTYISSKEYWQYTIRMSWP</sequence>
<evidence type="ECO:0000256" key="1">
    <source>
        <dbReference type="SAM" id="SignalP"/>
    </source>
</evidence>
<protein>
    <submittedName>
        <fullName evidence="2">Uncharacterized protein</fullName>
    </submittedName>
</protein>
<gene>
    <name evidence="2" type="ORF">GCM10022423_26700</name>
</gene>
<reference evidence="3" key="1">
    <citation type="journal article" date="2019" name="Int. J. Syst. Evol. Microbiol.">
        <title>The Global Catalogue of Microorganisms (GCM) 10K type strain sequencing project: providing services to taxonomists for standard genome sequencing and annotation.</title>
        <authorList>
            <consortium name="The Broad Institute Genomics Platform"/>
            <consortium name="The Broad Institute Genome Sequencing Center for Infectious Disease"/>
            <person name="Wu L."/>
            <person name="Ma J."/>
        </authorList>
    </citation>
    <scope>NUCLEOTIDE SEQUENCE [LARGE SCALE GENOMIC DNA]</scope>
    <source>
        <strain evidence="3">JCM 17337</strain>
    </source>
</reference>
<keyword evidence="1" id="KW-0732">Signal</keyword>
<dbReference type="Proteomes" id="UP001500748">
    <property type="component" value="Unassembled WGS sequence"/>
</dbReference>